<feature type="compositionally biased region" description="Pro residues" evidence="9">
    <location>
        <begin position="675"/>
        <end position="686"/>
    </location>
</feature>
<accession>A0ABY2BLY0</accession>
<feature type="transmembrane region" description="Helical" evidence="10">
    <location>
        <begin position="226"/>
        <end position="245"/>
    </location>
</feature>
<dbReference type="PANTHER" id="PTHR24421:SF10">
    <property type="entry name" value="NITRATE_NITRITE SENSOR PROTEIN NARQ"/>
    <property type="match status" value="1"/>
</dbReference>
<feature type="transmembrane region" description="Helical" evidence="10">
    <location>
        <begin position="113"/>
        <end position="134"/>
    </location>
</feature>
<dbReference type="CDD" id="cd16917">
    <property type="entry name" value="HATPase_UhpB-NarQ-NarX-like"/>
    <property type="match status" value="1"/>
</dbReference>
<feature type="domain" description="Histidine kinase/HSP90-like ATPase" evidence="11">
    <location>
        <begin position="582"/>
        <end position="672"/>
    </location>
</feature>
<dbReference type="SMART" id="SM00387">
    <property type="entry name" value="HATPase_c"/>
    <property type="match status" value="1"/>
</dbReference>
<name>A0ABY2BLY0_9ACTN</name>
<dbReference type="GO" id="GO:0016301">
    <property type="term" value="F:kinase activity"/>
    <property type="evidence" value="ECO:0007669"/>
    <property type="project" value="UniProtKB-KW"/>
</dbReference>
<keyword evidence="7" id="KW-0067">ATP-binding</keyword>
<comment type="caution">
    <text evidence="12">The sequence shown here is derived from an EMBL/GenBank/DDBJ whole genome shotgun (WGS) entry which is preliminary data.</text>
</comment>
<evidence type="ECO:0000313" key="13">
    <source>
        <dbReference type="Proteomes" id="UP000295818"/>
    </source>
</evidence>
<evidence type="ECO:0000256" key="7">
    <source>
        <dbReference type="ARBA" id="ARBA00022840"/>
    </source>
</evidence>
<evidence type="ECO:0000256" key="10">
    <source>
        <dbReference type="SAM" id="Phobius"/>
    </source>
</evidence>
<keyword evidence="10" id="KW-0472">Membrane</keyword>
<comment type="catalytic activity">
    <reaction evidence="1">
        <text>ATP + protein L-histidine = ADP + protein N-phospho-L-histidine.</text>
        <dbReference type="EC" id="2.7.13.3"/>
    </reaction>
</comment>
<reference evidence="12 13" key="1">
    <citation type="journal article" date="2015" name="Stand. Genomic Sci.">
        <title>Genomic Encyclopedia of Bacterial and Archaeal Type Strains, Phase III: the genomes of soil and plant-associated and newly described type strains.</title>
        <authorList>
            <person name="Whitman W.B."/>
            <person name="Woyke T."/>
            <person name="Klenk H.P."/>
            <person name="Zhou Y."/>
            <person name="Lilburn T.G."/>
            <person name="Beck B.J."/>
            <person name="De Vos P."/>
            <person name="Vandamme P."/>
            <person name="Eisen J.A."/>
            <person name="Garrity G."/>
            <person name="Hugenholtz P."/>
            <person name="Kyrpides N.C."/>
        </authorList>
    </citation>
    <scope>NUCLEOTIDE SEQUENCE [LARGE SCALE GENOMIC DNA]</scope>
    <source>
        <strain evidence="12 13">VKM Ac-2538</strain>
    </source>
</reference>
<proteinExistence type="predicted"/>
<keyword evidence="4" id="KW-0808">Transferase</keyword>
<dbReference type="InterPro" id="IPR003594">
    <property type="entry name" value="HATPase_dom"/>
</dbReference>
<dbReference type="Pfam" id="PF07730">
    <property type="entry name" value="HisKA_3"/>
    <property type="match status" value="1"/>
</dbReference>
<evidence type="ECO:0000256" key="8">
    <source>
        <dbReference type="ARBA" id="ARBA00023012"/>
    </source>
</evidence>
<dbReference type="EC" id="2.7.13.3" evidence="2"/>
<keyword evidence="6 12" id="KW-0418">Kinase</keyword>
<dbReference type="EMBL" id="SLWM01000005">
    <property type="protein sequence ID" value="TCO24335.1"/>
    <property type="molecule type" value="Genomic_DNA"/>
</dbReference>
<feature type="transmembrane region" description="Helical" evidence="10">
    <location>
        <begin position="49"/>
        <end position="68"/>
    </location>
</feature>
<evidence type="ECO:0000256" key="5">
    <source>
        <dbReference type="ARBA" id="ARBA00022741"/>
    </source>
</evidence>
<dbReference type="Pfam" id="PF02518">
    <property type="entry name" value="HATPase_c"/>
    <property type="match status" value="1"/>
</dbReference>
<organism evidence="12 13">
    <name type="scientific">Kribbella orskensis</name>
    <dbReference type="NCBI Taxonomy" id="2512216"/>
    <lineage>
        <taxon>Bacteria</taxon>
        <taxon>Bacillati</taxon>
        <taxon>Actinomycetota</taxon>
        <taxon>Actinomycetes</taxon>
        <taxon>Propionibacteriales</taxon>
        <taxon>Kribbellaceae</taxon>
        <taxon>Kribbella</taxon>
    </lineage>
</organism>
<sequence>MTAEPEAQYDRRRSVVATVVLGAVFAEAVLTVIASVLSGLPWSRLVDLLVVSNTICGLALAVAGWPIAYYRPRNLIGWSLLLGGCFYAFTGTGMAVLAWAADDSRGWRVLATVVNGFGWNWALALFIPLTLLLFPEGQLPSRRWRWFVGLLVVNTLLLTAAGIFDLRGGMSAELGVQAYPARPWLGQPMWLHIIWEAGIVASYLGAFAALAVTYRRGSDVVRRRMLWLLMAMVVVVTAFTLEAVLETESLLLGILPIVLIPLSITIAVLRHQVLDIRLVVSRSLLYLLLTGGVIGAYLGLVALLDQAVRRQVSLGSSVLATLLIALAFNPVRLWLQRVIHRAFYGARRDPVRAIAAIGERLGEVGTGTAAGAGLDGVLEALCRVMHFPAAVLVVDEHQVAGYGELPAARQAITLHSGEERVGELVVGLRSGEHRLDAADEQVLSLLAAPLTVAVQAGRLADELQVSRQRVITGREEERRRIRRDLHDGLGPVLTGVVLNADAALRLLEADRARSAELLETLRDQTIGAIEEIRRLAYDLRPPVLDGMGLIGALREHAAVLAGDGALTVSVEAPTAIEDLPAAVEVAAYRIVTEALTNVIRHSTATRAVVTLTVEETALRLEVRDNGVNAEDSWQPGVGLTSIRERTAELGGASEIRYDRAGGQVRVSLPLASPATLPPATLPPETVPPGTGRVAGVETGAGS</sequence>
<evidence type="ECO:0000259" key="11">
    <source>
        <dbReference type="SMART" id="SM00387"/>
    </source>
</evidence>
<keyword evidence="10" id="KW-1133">Transmembrane helix</keyword>
<dbReference type="InterPro" id="IPR050482">
    <property type="entry name" value="Sensor_HK_TwoCompSys"/>
</dbReference>
<dbReference type="PANTHER" id="PTHR24421">
    <property type="entry name" value="NITRATE/NITRITE SENSOR PROTEIN NARX-RELATED"/>
    <property type="match status" value="1"/>
</dbReference>
<keyword evidence="5" id="KW-0547">Nucleotide-binding</keyword>
<evidence type="ECO:0000256" key="4">
    <source>
        <dbReference type="ARBA" id="ARBA00022679"/>
    </source>
</evidence>
<dbReference type="Proteomes" id="UP000295818">
    <property type="component" value="Unassembled WGS sequence"/>
</dbReference>
<feature type="transmembrane region" description="Helical" evidence="10">
    <location>
        <begin position="146"/>
        <end position="164"/>
    </location>
</feature>
<feature type="transmembrane region" description="Helical" evidence="10">
    <location>
        <begin position="80"/>
        <end position="101"/>
    </location>
</feature>
<dbReference type="InterPro" id="IPR036890">
    <property type="entry name" value="HATPase_C_sf"/>
</dbReference>
<evidence type="ECO:0000256" key="2">
    <source>
        <dbReference type="ARBA" id="ARBA00012438"/>
    </source>
</evidence>
<dbReference type="InterPro" id="IPR011712">
    <property type="entry name" value="Sig_transdc_His_kin_sub3_dim/P"/>
</dbReference>
<evidence type="ECO:0000313" key="12">
    <source>
        <dbReference type="EMBL" id="TCO24335.1"/>
    </source>
</evidence>
<dbReference type="Gene3D" id="1.20.5.1930">
    <property type="match status" value="1"/>
</dbReference>
<evidence type="ECO:0000256" key="1">
    <source>
        <dbReference type="ARBA" id="ARBA00000085"/>
    </source>
</evidence>
<keyword evidence="8" id="KW-0902">Two-component regulatory system</keyword>
<gene>
    <name evidence="12" type="ORF">EV644_105369</name>
</gene>
<feature type="transmembrane region" description="Helical" evidence="10">
    <location>
        <begin position="15"/>
        <end position="37"/>
    </location>
</feature>
<keyword evidence="10" id="KW-0812">Transmembrane</keyword>
<feature type="region of interest" description="Disordered" evidence="9">
    <location>
        <begin position="672"/>
        <end position="702"/>
    </location>
</feature>
<feature type="transmembrane region" description="Helical" evidence="10">
    <location>
        <begin position="251"/>
        <end position="271"/>
    </location>
</feature>
<dbReference type="Gene3D" id="3.30.565.10">
    <property type="entry name" value="Histidine kinase-like ATPase, C-terminal domain"/>
    <property type="match status" value="1"/>
</dbReference>
<feature type="transmembrane region" description="Helical" evidence="10">
    <location>
        <begin position="189"/>
        <end position="214"/>
    </location>
</feature>
<evidence type="ECO:0000256" key="3">
    <source>
        <dbReference type="ARBA" id="ARBA00022553"/>
    </source>
</evidence>
<keyword evidence="3" id="KW-0597">Phosphoprotein</keyword>
<evidence type="ECO:0000256" key="6">
    <source>
        <dbReference type="ARBA" id="ARBA00022777"/>
    </source>
</evidence>
<dbReference type="RefSeq" id="WP_132189253.1">
    <property type="nucleotide sequence ID" value="NZ_SLWM01000005.1"/>
</dbReference>
<dbReference type="SUPFAM" id="SSF55874">
    <property type="entry name" value="ATPase domain of HSP90 chaperone/DNA topoisomerase II/histidine kinase"/>
    <property type="match status" value="1"/>
</dbReference>
<keyword evidence="13" id="KW-1185">Reference proteome</keyword>
<protein>
    <recommendedName>
        <fullName evidence="2">histidine kinase</fullName>
        <ecNumber evidence="2">2.7.13.3</ecNumber>
    </recommendedName>
</protein>
<feature type="transmembrane region" description="Helical" evidence="10">
    <location>
        <begin position="316"/>
        <end position="335"/>
    </location>
</feature>
<evidence type="ECO:0000256" key="9">
    <source>
        <dbReference type="SAM" id="MobiDB-lite"/>
    </source>
</evidence>
<feature type="transmembrane region" description="Helical" evidence="10">
    <location>
        <begin position="283"/>
        <end position="304"/>
    </location>
</feature>